<dbReference type="Gene3D" id="2.160.10.10">
    <property type="entry name" value="Hexapeptide repeat proteins"/>
    <property type="match status" value="1"/>
</dbReference>
<evidence type="ECO:0000256" key="2">
    <source>
        <dbReference type="ARBA" id="ARBA00007719"/>
    </source>
</evidence>
<dbReference type="EMBL" id="MVGC01001058">
    <property type="protein sequence ID" value="RJE17379.1"/>
    <property type="molecule type" value="Genomic_DNA"/>
</dbReference>
<dbReference type="InterPro" id="IPR011004">
    <property type="entry name" value="Trimer_LpxA-like_sf"/>
</dbReference>
<dbReference type="STRING" id="2070753.A0A3A2Z2X1"/>
<evidence type="ECO:0000256" key="1">
    <source>
        <dbReference type="ARBA" id="ARBA00004245"/>
    </source>
</evidence>
<dbReference type="GO" id="GO:0070840">
    <property type="term" value="F:dynein complex binding"/>
    <property type="evidence" value="ECO:0007669"/>
    <property type="project" value="TreeGrafter"/>
</dbReference>
<proteinExistence type="inferred from homology"/>
<evidence type="ECO:0000256" key="3">
    <source>
        <dbReference type="ARBA" id="ARBA00016573"/>
    </source>
</evidence>
<feature type="compositionally biased region" description="Low complexity" evidence="7">
    <location>
        <begin position="1"/>
        <end position="17"/>
    </location>
</feature>
<feature type="region of interest" description="Disordered" evidence="7">
    <location>
        <begin position="1"/>
        <end position="26"/>
    </location>
</feature>
<protein>
    <recommendedName>
        <fullName evidence="3">Dynactin subunit 6</fullName>
    </recommendedName>
</protein>
<reference evidence="9" key="1">
    <citation type="submission" date="2017-02" db="EMBL/GenBank/DDBJ databases">
        <authorList>
            <person name="Tafer H."/>
            <person name="Lopandic K."/>
        </authorList>
    </citation>
    <scope>NUCLEOTIDE SEQUENCE [LARGE SCALE GENOMIC DNA]</scope>
    <source>
        <strain evidence="9">CBS 366.77</strain>
    </source>
</reference>
<dbReference type="GO" id="GO:0016740">
    <property type="term" value="F:transferase activity"/>
    <property type="evidence" value="ECO:0007669"/>
    <property type="project" value="UniProtKB-KW"/>
</dbReference>
<sequence>SHHRTPSPSASSGTSTPQNKPPITAHPSATIADSVIFQGTYPITIDAETVIHPRARIYSFDGTVRVGRGVIIGEKCVLGTPPGSSSIDLGVAGGNEGQWGMEDNKTIQISNYATLSPQSAIHAGVVLEEAVIIDTLVTIGRSARVEGHTKICAGCQLPPGARVKEWMVVWGGNGNNGVGQRRRLTSLSSTAVAGLDGRMVEES</sequence>
<keyword evidence="8" id="KW-0808">Transferase</keyword>
<evidence type="ECO:0000256" key="4">
    <source>
        <dbReference type="ARBA" id="ARBA00022490"/>
    </source>
</evidence>
<comment type="subcellular location">
    <subcellularLocation>
        <location evidence="1">Cytoplasm</location>
        <location evidence="1">Cytoskeleton</location>
    </subcellularLocation>
</comment>
<dbReference type="PANTHER" id="PTHR13072:SF0">
    <property type="entry name" value="DYNACTIN SUBUNIT 6"/>
    <property type="match status" value="1"/>
</dbReference>
<gene>
    <name evidence="8" type="ORF">PHISCL_10284</name>
</gene>
<comment type="caution">
    <text evidence="8">The sequence shown here is derived from an EMBL/GenBank/DDBJ whole genome shotgun (WGS) entry which is preliminary data.</text>
</comment>
<accession>A0A3A2Z2X1</accession>
<evidence type="ECO:0000256" key="6">
    <source>
        <dbReference type="ARBA" id="ARBA00034687"/>
    </source>
</evidence>
<feature type="non-terminal residue" evidence="8">
    <location>
        <position position="203"/>
    </location>
</feature>
<dbReference type="GO" id="GO:0005869">
    <property type="term" value="C:dynactin complex"/>
    <property type="evidence" value="ECO:0007669"/>
    <property type="project" value="InterPro"/>
</dbReference>
<dbReference type="PANTHER" id="PTHR13072">
    <property type="entry name" value="DYNACTIN 6"/>
    <property type="match status" value="1"/>
</dbReference>
<keyword evidence="4" id="KW-0963">Cytoplasm</keyword>
<dbReference type="GO" id="GO:0007052">
    <property type="term" value="P:mitotic spindle organization"/>
    <property type="evidence" value="ECO:0007669"/>
    <property type="project" value="TreeGrafter"/>
</dbReference>
<evidence type="ECO:0000313" key="9">
    <source>
        <dbReference type="Proteomes" id="UP000266188"/>
    </source>
</evidence>
<dbReference type="AlphaFoldDB" id="A0A3A2Z2X1"/>
<evidence type="ECO:0000256" key="7">
    <source>
        <dbReference type="SAM" id="MobiDB-lite"/>
    </source>
</evidence>
<name>A0A3A2Z2X1_9EURO</name>
<dbReference type="SUPFAM" id="SSF51161">
    <property type="entry name" value="Trimeric LpxA-like enzymes"/>
    <property type="match status" value="1"/>
</dbReference>
<comment type="similarity">
    <text evidence="2">Belongs to the dynactin subunits 5/6 family. Dynactin subunit 6 subfamily.</text>
</comment>
<dbReference type="OrthoDB" id="2355at2759"/>
<evidence type="ECO:0000313" key="8">
    <source>
        <dbReference type="EMBL" id="RJE17379.1"/>
    </source>
</evidence>
<keyword evidence="9" id="KW-1185">Reference proteome</keyword>
<feature type="non-terminal residue" evidence="8">
    <location>
        <position position="1"/>
    </location>
</feature>
<dbReference type="InterPro" id="IPR027777">
    <property type="entry name" value="DCTN6"/>
</dbReference>
<evidence type="ECO:0000256" key="5">
    <source>
        <dbReference type="ARBA" id="ARBA00023212"/>
    </source>
</evidence>
<comment type="function">
    <text evidence="6">Part of the dynactin complex that activates the molecular motor dynein for ultra-processive transport along microtubules.</text>
</comment>
<organism evidence="8 9">
    <name type="scientific">Aspergillus sclerotialis</name>
    <dbReference type="NCBI Taxonomy" id="2070753"/>
    <lineage>
        <taxon>Eukaryota</taxon>
        <taxon>Fungi</taxon>
        <taxon>Dikarya</taxon>
        <taxon>Ascomycota</taxon>
        <taxon>Pezizomycotina</taxon>
        <taxon>Eurotiomycetes</taxon>
        <taxon>Eurotiomycetidae</taxon>
        <taxon>Eurotiales</taxon>
        <taxon>Aspergillaceae</taxon>
        <taxon>Aspergillus</taxon>
        <taxon>Aspergillus subgen. Polypaecilum</taxon>
    </lineage>
</organism>
<dbReference type="Proteomes" id="UP000266188">
    <property type="component" value="Unassembled WGS sequence"/>
</dbReference>
<keyword evidence="5" id="KW-0206">Cytoskeleton</keyword>